<dbReference type="Gene3D" id="2.60.120.330">
    <property type="entry name" value="B-lactam Antibiotic, Isopenicillin N Synthase, Chain"/>
    <property type="match status" value="1"/>
</dbReference>
<dbReference type="GO" id="GO:0046872">
    <property type="term" value="F:metal ion binding"/>
    <property type="evidence" value="ECO:0007669"/>
    <property type="project" value="UniProtKB-KW"/>
</dbReference>
<feature type="domain" description="Fe2OG dioxygenase" evidence="3">
    <location>
        <begin position="69"/>
        <end position="190"/>
    </location>
</feature>
<dbReference type="Pfam" id="PF03171">
    <property type="entry name" value="2OG-FeII_Oxy"/>
    <property type="match status" value="1"/>
</dbReference>
<name>A0AAV6Y975_9LAMI</name>
<keyword evidence="2" id="KW-0408">Iron</keyword>
<protein>
    <recommendedName>
        <fullName evidence="3">Fe2OG dioxygenase domain-containing protein</fullName>
    </recommendedName>
</protein>
<reference evidence="4" key="1">
    <citation type="submission" date="2019-10" db="EMBL/GenBank/DDBJ databases">
        <authorList>
            <person name="Zhang R."/>
            <person name="Pan Y."/>
            <person name="Wang J."/>
            <person name="Ma R."/>
            <person name="Yu S."/>
        </authorList>
    </citation>
    <scope>NUCLEOTIDE SEQUENCE</scope>
    <source>
        <strain evidence="4">LA-IB0</strain>
        <tissue evidence="4">Leaf</tissue>
    </source>
</reference>
<sequence>MGWADMFYELTLPTYLRKPHLLPKLPAAFRDATEAYAAEVKVVVMKILNLIATALNMKGEDIETVFEEGMQSMRMNYYPPCPEPELVTGLCPHSDAIAGLTILLQLNEMEVLQIKKDGAWIPVSPLPNAFVINIGDILEVYSKILLTLLYIANPIVTNGSYRSIEHRAIVNSKKNTSLSPHFTARNWIVI</sequence>
<gene>
    <name evidence="4" type="ORF">BUALT_Bualt01G0161700</name>
</gene>
<comment type="caution">
    <text evidence="4">The sequence shown here is derived from an EMBL/GenBank/DDBJ whole genome shotgun (WGS) entry which is preliminary data.</text>
</comment>
<dbReference type="InterPro" id="IPR044861">
    <property type="entry name" value="IPNS-like_FE2OG_OXY"/>
</dbReference>
<accession>A0AAV6Y975</accession>
<keyword evidence="1" id="KW-0479">Metal-binding</keyword>
<evidence type="ECO:0000256" key="1">
    <source>
        <dbReference type="ARBA" id="ARBA00022723"/>
    </source>
</evidence>
<dbReference type="AlphaFoldDB" id="A0AAV6Y975"/>
<evidence type="ECO:0000313" key="4">
    <source>
        <dbReference type="EMBL" id="KAG8391188.1"/>
    </source>
</evidence>
<dbReference type="EMBL" id="WHWC01000001">
    <property type="protein sequence ID" value="KAG8391188.1"/>
    <property type="molecule type" value="Genomic_DNA"/>
</dbReference>
<dbReference type="InterPro" id="IPR050295">
    <property type="entry name" value="Plant_2OG-oxidoreductases"/>
</dbReference>
<organism evidence="4 5">
    <name type="scientific">Buddleja alternifolia</name>
    <dbReference type="NCBI Taxonomy" id="168488"/>
    <lineage>
        <taxon>Eukaryota</taxon>
        <taxon>Viridiplantae</taxon>
        <taxon>Streptophyta</taxon>
        <taxon>Embryophyta</taxon>
        <taxon>Tracheophyta</taxon>
        <taxon>Spermatophyta</taxon>
        <taxon>Magnoliopsida</taxon>
        <taxon>eudicotyledons</taxon>
        <taxon>Gunneridae</taxon>
        <taxon>Pentapetalae</taxon>
        <taxon>asterids</taxon>
        <taxon>lamiids</taxon>
        <taxon>Lamiales</taxon>
        <taxon>Scrophulariaceae</taxon>
        <taxon>Buddlejeae</taxon>
        <taxon>Buddleja</taxon>
    </lineage>
</organism>
<keyword evidence="5" id="KW-1185">Reference proteome</keyword>
<evidence type="ECO:0000313" key="5">
    <source>
        <dbReference type="Proteomes" id="UP000826271"/>
    </source>
</evidence>
<evidence type="ECO:0000256" key="2">
    <source>
        <dbReference type="ARBA" id="ARBA00023004"/>
    </source>
</evidence>
<dbReference type="InterPro" id="IPR005123">
    <property type="entry name" value="Oxoglu/Fe-dep_dioxygenase_dom"/>
</dbReference>
<dbReference type="SUPFAM" id="SSF51197">
    <property type="entry name" value="Clavaminate synthase-like"/>
    <property type="match status" value="1"/>
</dbReference>
<dbReference type="Proteomes" id="UP000826271">
    <property type="component" value="Unassembled WGS sequence"/>
</dbReference>
<evidence type="ECO:0000259" key="3">
    <source>
        <dbReference type="PROSITE" id="PS51471"/>
    </source>
</evidence>
<proteinExistence type="predicted"/>
<dbReference type="PANTHER" id="PTHR47991">
    <property type="entry name" value="OXOGLUTARATE/IRON-DEPENDENT DIOXYGENASE"/>
    <property type="match status" value="1"/>
</dbReference>
<dbReference type="PROSITE" id="PS51471">
    <property type="entry name" value="FE2OG_OXY"/>
    <property type="match status" value="1"/>
</dbReference>
<dbReference type="InterPro" id="IPR027443">
    <property type="entry name" value="IPNS-like_sf"/>
</dbReference>